<evidence type="ECO:0000256" key="4">
    <source>
        <dbReference type="RuleBase" id="RU003719"/>
    </source>
</evidence>
<comment type="similarity">
    <text evidence="1 4">Belongs to the D-isomer specific 2-hydroxyacid dehydrogenase family.</text>
</comment>
<evidence type="ECO:0000256" key="2">
    <source>
        <dbReference type="ARBA" id="ARBA00023002"/>
    </source>
</evidence>
<dbReference type="Proteomes" id="UP000886744">
    <property type="component" value="Unassembled WGS sequence"/>
</dbReference>
<name>A0A9D1J6Q7_9BACT</name>
<dbReference type="Pfam" id="PF00389">
    <property type="entry name" value="2-Hacid_dh"/>
    <property type="match status" value="1"/>
</dbReference>
<dbReference type="GO" id="GO:0051287">
    <property type="term" value="F:NAD binding"/>
    <property type="evidence" value="ECO:0007669"/>
    <property type="project" value="InterPro"/>
</dbReference>
<feature type="domain" description="D-isomer specific 2-hydroxyacid dehydrogenase catalytic" evidence="5">
    <location>
        <begin position="15"/>
        <end position="313"/>
    </location>
</feature>
<dbReference type="EMBL" id="DVHI01000078">
    <property type="protein sequence ID" value="HIR63141.1"/>
    <property type="molecule type" value="Genomic_DNA"/>
</dbReference>
<dbReference type="SUPFAM" id="SSF52283">
    <property type="entry name" value="Formate/glycerate dehydrogenase catalytic domain-like"/>
    <property type="match status" value="1"/>
</dbReference>
<organism evidence="7 8">
    <name type="scientific">Candidatus Coprenecus avistercoris</name>
    <dbReference type="NCBI Taxonomy" id="2840730"/>
    <lineage>
        <taxon>Bacteria</taxon>
        <taxon>Pseudomonadati</taxon>
        <taxon>Bacteroidota</taxon>
        <taxon>Bacteroidia</taxon>
        <taxon>Bacteroidales</taxon>
        <taxon>Rikenellaceae</taxon>
        <taxon>Rikenellaceae incertae sedis</taxon>
        <taxon>Candidatus Coprenecus</taxon>
    </lineage>
</organism>
<dbReference type="Gene3D" id="3.40.50.720">
    <property type="entry name" value="NAD(P)-binding Rossmann-like Domain"/>
    <property type="match status" value="2"/>
</dbReference>
<proteinExistence type="inferred from homology"/>
<evidence type="ECO:0000313" key="7">
    <source>
        <dbReference type="EMBL" id="HIR63141.1"/>
    </source>
</evidence>
<dbReference type="InterPro" id="IPR006140">
    <property type="entry name" value="D-isomer_DH_NAD-bd"/>
</dbReference>
<reference evidence="7" key="2">
    <citation type="journal article" date="2021" name="PeerJ">
        <title>Extensive microbial diversity within the chicken gut microbiome revealed by metagenomics and culture.</title>
        <authorList>
            <person name="Gilroy R."/>
            <person name="Ravi A."/>
            <person name="Getino M."/>
            <person name="Pursley I."/>
            <person name="Horton D.L."/>
            <person name="Alikhan N.F."/>
            <person name="Baker D."/>
            <person name="Gharbi K."/>
            <person name="Hall N."/>
            <person name="Watson M."/>
            <person name="Adriaenssens E.M."/>
            <person name="Foster-Nyarko E."/>
            <person name="Jarju S."/>
            <person name="Secka A."/>
            <person name="Antonio M."/>
            <person name="Oren A."/>
            <person name="Chaudhuri R.R."/>
            <person name="La Ragione R."/>
            <person name="Hildebrand F."/>
            <person name="Pallen M.J."/>
        </authorList>
    </citation>
    <scope>NUCLEOTIDE SEQUENCE</scope>
    <source>
        <strain evidence="7">ChiHjej13B12-12457</strain>
    </source>
</reference>
<evidence type="ECO:0000259" key="5">
    <source>
        <dbReference type="Pfam" id="PF00389"/>
    </source>
</evidence>
<dbReference type="PROSITE" id="PS00671">
    <property type="entry name" value="D_2_HYDROXYACID_DH_3"/>
    <property type="match status" value="1"/>
</dbReference>
<evidence type="ECO:0000256" key="1">
    <source>
        <dbReference type="ARBA" id="ARBA00005854"/>
    </source>
</evidence>
<evidence type="ECO:0000256" key="3">
    <source>
        <dbReference type="ARBA" id="ARBA00023027"/>
    </source>
</evidence>
<dbReference type="EC" id="1.1.1.272" evidence="7"/>
<sequence>MKIVFLDAATVGKDVSLDGLRQFGETVFYDATKPGEAALRVADCDIVITNKVKVYRDEIDAARNLKLICVAATGVNCVDVDYAASKGIPVKNVPAYSTESVAQVCFMHILNMVGHGMYFNEICHDGRYSRSGMFSDVLNPFWELKGKKMGIIGMGNIGSRVAELATAFGMEVSYYSTSGTGHCRTYPCVSLEELLGGSDVVSVNCPLNPKTRDLITYTELGRMKPGAYIVNCSRGGIINENDLVRALNEGLIAGAAVDTFETEPLPIDHPYIAGVKDPSKLILSPHIGWTSIEARIRLVEVLEENIRTFLESGK</sequence>
<dbReference type="AlphaFoldDB" id="A0A9D1J6Q7"/>
<gene>
    <name evidence="7" type="ORF">IAC94_06445</name>
</gene>
<dbReference type="InterPro" id="IPR036291">
    <property type="entry name" value="NAD(P)-bd_dom_sf"/>
</dbReference>
<keyword evidence="2 4" id="KW-0560">Oxidoreductase</keyword>
<reference evidence="7" key="1">
    <citation type="submission" date="2020-10" db="EMBL/GenBank/DDBJ databases">
        <authorList>
            <person name="Gilroy R."/>
        </authorList>
    </citation>
    <scope>NUCLEOTIDE SEQUENCE</scope>
    <source>
        <strain evidence="7">ChiHjej13B12-12457</strain>
    </source>
</reference>
<protein>
    <submittedName>
        <fullName evidence="7">Hydroxyacid dehydrogenase</fullName>
        <ecNumber evidence="7">1.1.1.272</ecNumber>
    </submittedName>
</protein>
<keyword evidence="3" id="KW-0520">NAD</keyword>
<dbReference type="InterPro" id="IPR006139">
    <property type="entry name" value="D-isomer_2_OHA_DH_cat_dom"/>
</dbReference>
<dbReference type="InterPro" id="IPR050418">
    <property type="entry name" value="D-iso_2-hydroxyacid_DH_PdxB"/>
</dbReference>
<dbReference type="GO" id="GO:0050578">
    <property type="term" value="F:(2R)-2-hydroxyacid dehydrogenase (NADP+) activity"/>
    <property type="evidence" value="ECO:0007669"/>
    <property type="project" value="UniProtKB-EC"/>
</dbReference>
<dbReference type="PANTHER" id="PTHR43761">
    <property type="entry name" value="D-ISOMER SPECIFIC 2-HYDROXYACID DEHYDROGENASE FAMILY PROTEIN (AFU_ORTHOLOGUE AFUA_1G13630)"/>
    <property type="match status" value="1"/>
</dbReference>
<dbReference type="SUPFAM" id="SSF51735">
    <property type="entry name" value="NAD(P)-binding Rossmann-fold domains"/>
    <property type="match status" value="1"/>
</dbReference>
<dbReference type="Pfam" id="PF02826">
    <property type="entry name" value="2-Hacid_dh_C"/>
    <property type="match status" value="1"/>
</dbReference>
<comment type="caution">
    <text evidence="7">The sequence shown here is derived from an EMBL/GenBank/DDBJ whole genome shotgun (WGS) entry which is preliminary data.</text>
</comment>
<evidence type="ECO:0000259" key="6">
    <source>
        <dbReference type="Pfam" id="PF02826"/>
    </source>
</evidence>
<dbReference type="CDD" id="cd12162">
    <property type="entry name" value="2-Hacid_dh_4"/>
    <property type="match status" value="1"/>
</dbReference>
<dbReference type="PANTHER" id="PTHR43761:SF1">
    <property type="entry name" value="D-ISOMER SPECIFIC 2-HYDROXYACID DEHYDROGENASE CATALYTIC DOMAIN-CONTAINING PROTEIN-RELATED"/>
    <property type="match status" value="1"/>
</dbReference>
<dbReference type="PROSITE" id="PS00065">
    <property type="entry name" value="D_2_HYDROXYACID_DH_1"/>
    <property type="match status" value="1"/>
</dbReference>
<dbReference type="InterPro" id="IPR029753">
    <property type="entry name" value="D-isomer_DH_CS"/>
</dbReference>
<feature type="domain" description="D-isomer specific 2-hydroxyacid dehydrogenase NAD-binding" evidence="6">
    <location>
        <begin position="107"/>
        <end position="288"/>
    </location>
</feature>
<evidence type="ECO:0000313" key="8">
    <source>
        <dbReference type="Proteomes" id="UP000886744"/>
    </source>
</evidence>
<accession>A0A9D1J6Q7</accession>
<dbReference type="InterPro" id="IPR029752">
    <property type="entry name" value="D-isomer_DH_CS1"/>
</dbReference>